<dbReference type="Pfam" id="PF00563">
    <property type="entry name" value="EAL"/>
    <property type="match status" value="1"/>
</dbReference>
<keyword evidence="1" id="KW-0472">Membrane</keyword>
<protein>
    <submittedName>
        <fullName evidence="3">Diguanylate phosphodiesterase</fullName>
    </submittedName>
</protein>
<reference evidence="4" key="1">
    <citation type="submission" date="2011-02" db="EMBL/GenBank/DDBJ databases">
        <title>Complete sequence of Spirochaeta sp. Buddy.</title>
        <authorList>
            <person name="Lucas S."/>
            <person name="Copeland A."/>
            <person name="Lapidus A."/>
            <person name="Cheng J.-F."/>
            <person name="Goodwin L."/>
            <person name="Pitluck S."/>
            <person name="Zeytun A."/>
            <person name="Detter J.C."/>
            <person name="Han C."/>
            <person name="Tapia R."/>
            <person name="Land M."/>
            <person name="Hauser L."/>
            <person name="Kyrpides N."/>
            <person name="Ivanova N."/>
            <person name="Mikhailova N."/>
            <person name="Pagani I."/>
            <person name="Ritalahti K.M."/>
            <person name="Loeffler F.E."/>
            <person name="Woyke T."/>
        </authorList>
    </citation>
    <scope>NUCLEOTIDE SEQUENCE [LARGE SCALE GENOMIC DNA]</scope>
    <source>
        <strain evidence="4">ATCC BAA-1886 / DSM 22777 / Buddy</strain>
    </source>
</reference>
<keyword evidence="1" id="KW-0812">Transmembrane</keyword>
<dbReference type="Proteomes" id="UP000008466">
    <property type="component" value="Chromosome"/>
</dbReference>
<dbReference type="HOGENOM" id="CLU_555373_0_0_12"/>
<keyword evidence="1" id="KW-1133">Transmembrane helix</keyword>
<dbReference type="InterPro" id="IPR050706">
    <property type="entry name" value="Cyclic-di-GMP_PDE-like"/>
</dbReference>
<evidence type="ECO:0000256" key="1">
    <source>
        <dbReference type="SAM" id="Phobius"/>
    </source>
</evidence>
<dbReference type="OrthoDB" id="1673646at2"/>
<dbReference type="PANTHER" id="PTHR33121:SF82">
    <property type="entry name" value="SIGNAL TRANSDUCTION PROTEIN CONTAINING A EAL DOMAIN"/>
    <property type="match status" value="1"/>
</dbReference>
<accession>F0RUT7</accession>
<feature type="domain" description="EAL" evidence="2">
    <location>
        <begin position="223"/>
        <end position="474"/>
    </location>
</feature>
<dbReference type="InterPro" id="IPR001633">
    <property type="entry name" value="EAL_dom"/>
</dbReference>
<dbReference type="InterPro" id="IPR035919">
    <property type="entry name" value="EAL_sf"/>
</dbReference>
<dbReference type="CDD" id="cd01948">
    <property type="entry name" value="EAL"/>
    <property type="match status" value="1"/>
</dbReference>
<dbReference type="GO" id="GO:0071111">
    <property type="term" value="F:cyclic-guanylate-specific phosphodiesterase activity"/>
    <property type="evidence" value="ECO:0007669"/>
    <property type="project" value="InterPro"/>
</dbReference>
<dbReference type="RefSeq" id="WP_013606368.1">
    <property type="nucleotide sequence ID" value="NC_015152.1"/>
</dbReference>
<dbReference type="STRING" id="158189.SpiBuddy_0688"/>
<evidence type="ECO:0000313" key="3">
    <source>
        <dbReference type="EMBL" id="ADY12515.1"/>
    </source>
</evidence>
<dbReference type="Gene3D" id="3.20.20.450">
    <property type="entry name" value="EAL domain"/>
    <property type="match status" value="1"/>
</dbReference>
<dbReference type="EMBL" id="CP002541">
    <property type="protein sequence ID" value="ADY12515.1"/>
    <property type="molecule type" value="Genomic_DNA"/>
</dbReference>
<dbReference type="SMART" id="SM00052">
    <property type="entry name" value="EAL"/>
    <property type="match status" value="1"/>
</dbReference>
<dbReference type="KEGG" id="sbu:SpiBuddy_0688"/>
<dbReference type="PANTHER" id="PTHR33121">
    <property type="entry name" value="CYCLIC DI-GMP PHOSPHODIESTERASE PDEF"/>
    <property type="match status" value="1"/>
</dbReference>
<dbReference type="AlphaFoldDB" id="F0RUT7"/>
<organism evidence="3 4">
    <name type="scientific">Sphaerochaeta globosa (strain ATCC BAA-1886 / DSM 22777 / Buddy)</name>
    <name type="common">Spirochaeta sp. (strain Buddy)</name>
    <dbReference type="NCBI Taxonomy" id="158189"/>
    <lineage>
        <taxon>Bacteria</taxon>
        <taxon>Pseudomonadati</taxon>
        <taxon>Spirochaetota</taxon>
        <taxon>Spirochaetia</taxon>
        <taxon>Spirochaetales</taxon>
        <taxon>Sphaerochaetaceae</taxon>
        <taxon>Sphaerochaeta</taxon>
    </lineage>
</organism>
<feature type="transmembrane region" description="Helical" evidence="1">
    <location>
        <begin position="12"/>
        <end position="40"/>
    </location>
</feature>
<sequence>MKFLQHHSLVLGCANFVLLVISFSLGWISAGLAFSLLFLINVNMGFHYINHCEPWRYTSKALSKWLRLHEQSNLESLFCLYLSMHTRGVFQSCVNRERLEEVSLLCAQELMDYFGTNNTQRMTHEAFVVLRNFPSEMLSNEKVKAEYQAIVCQTILERLQNRFDARRTFLPPVEILIGCAASGIRYRTASLEQLVDLAYVTQQEAQRSYKTWMVANSEIQARKLDIDECIQGFQSQGWEAEFNPFFQPIIDSETLCVVGSESLARWQLGGFRILSAKVFKDIAGELHHIEAIDMAIITKTFAIIRKMMLARIIPYTFKIVLNVSNESLKKGFAGRMHFLAEHHGLHPTQIEFDLKDSAFSEPESLAVIKELREIGFRISLDVFNENAFDLQAFARADFDSIKLDFSVYSLQLQQVYASLKESATRKGIEVLAKGIEKKEILEAATKLGCTYLQGNYFTQPIPESTFEVFMRKYQTGLLLDTCLG</sequence>
<proteinExistence type="predicted"/>
<name>F0RUT7_SPHGB</name>
<dbReference type="PROSITE" id="PS50883">
    <property type="entry name" value="EAL"/>
    <property type="match status" value="1"/>
</dbReference>
<dbReference type="eggNOG" id="COG2200">
    <property type="taxonomic scope" value="Bacteria"/>
</dbReference>
<evidence type="ECO:0000313" key="4">
    <source>
        <dbReference type="Proteomes" id="UP000008466"/>
    </source>
</evidence>
<dbReference type="SUPFAM" id="SSF141868">
    <property type="entry name" value="EAL domain-like"/>
    <property type="match status" value="1"/>
</dbReference>
<evidence type="ECO:0000259" key="2">
    <source>
        <dbReference type="PROSITE" id="PS50883"/>
    </source>
</evidence>
<keyword evidence="4" id="KW-1185">Reference proteome</keyword>
<gene>
    <name evidence="3" type="ordered locus">SpiBuddy_0688</name>
</gene>